<feature type="domain" description="N-acetyltransferase" evidence="1">
    <location>
        <begin position="17"/>
        <end position="170"/>
    </location>
</feature>
<dbReference type="SUPFAM" id="SSF55729">
    <property type="entry name" value="Acyl-CoA N-acyltransferases (Nat)"/>
    <property type="match status" value="1"/>
</dbReference>
<name>G8LLH9_9ENTR</name>
<dbReference type="AlphaFoldDB" id="G8LLH9"/>
<dbReference type="GO" id="GO:0016747">
    <property type="term" value="F:acyltransferase activity, transferring groups other than amino-acyl groups"/>
    <property type="evidence" value="ECO:0007669"/>
    <property type="project" value="InterPro"/>
</dbReference>
<proteinExistence type="predicted"/>
<dbReference type="Pfam" id="PF13302">
    <property type="entry name" value="Acetyltransf_3"/>
    <property type="match status" value="1"/>
</dbReference>
<protein>
    <submittedName>
        <fullName evidence="2">YoaA</fullName>
    </submittedName>
</protein>
<dbReference type="PROSITE" id="PS51186">
    <property type="entry name" value="GNAT"/>
    <property type="match status" value="1"/>
</dbReference>
<evidence type="ECO:0000313" key="3">
    <source>
        <dbReference type="Proteomes" id="UP000007838"/>
    </source>
</evidence>
<dbReference type="EMBL" id="CP002886">
    <property type="protein sequence ID" value="AEW74612.1"/>
    <property type="molecule type" value="Genomic_DNA"/>
</dbReference>
<dbReference type="Proteomes" id="UP000007838">
    <property type="component" value="Chromosome"/>
</dbReference>
<dbReference type="InterPro" id="IPR051531">
    <property type="entry name" value="N-acetyltransferase"/>
</dbReference>
<dbReference type="eggNOG" id="COG1670">
    <property type="taxonomic scope" value="Bacteria"/>
</dbReference>
<sequence length="177" mass="19815">MFRRNGISMATITTPRLHLTPFEPTDWPFFRALREDRAIMQYMAAIAPEKETRRLFAARLTAAHVFVIRLRDEETPLGDIGLQISAENREEADIGYTVVPAAQGQGIASEALRAVCDYAFNQTGVKAINAYVLADNGGSVRVLEKAGFVRTQVLEKAYEINGVRYDDWVYRLECGAV</sequence>
<evidence type="ECO:0000313" key="2">
    <source>
        <dbReference type="EMBL" id="AEW74612.1"/>
    </source>
</evidence>
<dbReference type="PANTHER" id="PTHR43792">
    <property type="entry name" value="GNAT FAMILY, PUTATIVE (AFU_ORTHOLOGUE AFUA_3G00765)-RELATED-RELATED"/>
    <property type="match status" value="1"/>
</dbReference>
<organism evidence="2 3">
    <name type="scientific">Enterobacter ludwigii</name>
    <dbReference type="NCBI Taxonomy" id="299767"/>
    <lineage>
        <taxon>Bacteria</taxon>
        <taxon>Pseudomonadati</taxon>
        <taxon>Pseudomonadota</taxon>
        <taxon>Gammaproteobacteria</taxon>
        <taxon>Enterobacterales</taxon>
        <taxon>Enterobacteriaceae</taxon>
        <taxon>Enterobacter</taxon>
        <taxon>Enterobacter cloacae complex</taxon>
    </lineage>
</organism>
<accession>G8LLH9</accession>
<reference evidence="2 3" key="1">
    <citation type="journal article" date="2011" name="Stand. Genomic Sci.">
        <title>Complete genome of the onion pathogen Enterobacter cloacae EcWSU1.</title>
        <authorList>
            <person name="Humann J.L."/>
            <person name="Wildung M."/>
            <person name="Cheng C.H."/>
            <person name="Lee T."/>
            <person name="Stewart J.E."/>
            <person name="Drew J.C."/>
            <person name="Triplett E.W."/>
            <person name="Main D."/>
            <person name="Schroeder B.K."/>
        </authorList>
    </citation>
    <scope>NUCLEOTIDE SEQUENCE [LARGE SCALE GENOMIC DNA]</scope>
    <source>
        <strain evidence="2 3">EcWSU1</strain>
    </source>
</reference>
<evidence type="ECO:0000259" key="1">
    <source>
        <dbReference type="PROSITE" id="PS51186"/>
    </source>
</evidence>
<dbReference type="CDD" id="cd04301">
    <property type="entry name" value="NAT_SF"/>
    <property type="match status" value="1"/>
</dbReference>
<dbReference type="InterPro" id="IPR000182">
    <property type="entry name" value="GNAT_dom"/>
</dbReference>
<gene>
    <name evidence="2" type="primary">yoaA</name>
    <name evidence="2" type="ORF">EcWSU1_03184</name>
</gene>
<dbReference type="HOGENOM" id="CLU_013985_3_6_6"/>
<dbReference type="InterPro" id="IPR016181">
    <property type="entry name" value="Acyl_CoA_acyltransferase"/>
</dbReference>
<dbReference type="KEGG" id="eec:EcWSU1_03184"/>
<dbReference type="Gene3D" id="3.40.630.30">
    <property type="match status" value="1"/>
</dbReference>